<keyword evidence="4" id="KW-1185">Reference proteome</keyword>
<evidence type="ECO:0000313" key="4">
    <source>
        <dbReference type="Proteomes" id="UP000035489"/>
    </source>
</evidence>
<protein>
    <submittedName>
        <fullName evidence="3">ABC transporter substrate-binding protein</fullName>
    </submittedName>
</protein>
<sequence length="320" mass="33870">MKLTRRLVLAAAVAFTISTPALAQYPERPITLIVPWAAGGGTDATARTVASLLEQELGKPVNVVNRTGGGGIVGHTEIANAKPDGYTLGVITTELSLYHWLGTSPLDYKNYTPIALYNTDAQSINVRPDGPKDLKELLAKAKEKPGSLKASGANRGGAPHLAMAGLLNASQMPVDTVPWIPTDGITPALQLLTSNAIAVVGTTIPEVQSMVDAGEVKTLAIMRAERDPSFPNVPTVKEVAGVDWYLSSWRGVAGPKDLPADVAKRLSDAMAKVVQKPEFKSFMSARKFGMDYADAQSFGKFLSDADERFGTAIKAAGLAK</sequence>
<dbReference type="STRING" id="1225564.AA309_03030"/>
<comment type="similarity">
    <text evidence="1">Belongs to the UPF0065 (bug) family.</text>
</comment>
<feature type="signal peptide" evidence="2">
    <location>
        <begin position="1"/>
        <end position="23"/>
    </location>
</feature>
<evidence type="ECO:0000256" key="2">
    <source>
        <dbReference type="SAM" id="SignalP"/>
    </source>
</evidence>
<proteinExistence type="inferred from homology"/>
<evidence type="ECO:0000313" key="3">
    <source>
        <dbReference type="EMBL" id="KLK94557.1"/>
    </source>
</evidence>
<dbReference type="Gene3D" id="3.40.190.150">
    <property type="entry name" value="Bordetella uptake gene, domain 1"/>
    <property type="match status" value="1"/>
</dbReference>
<dbReference type="OrthoDB" id="8443386at2"/>
<accession>A0A0H1RPG0</accession>
<dbReference type="EMBL" id="LCYG01000011">
    <property type="protein sequence ID" value="KLK94557.1"/>
    <property type="molecule type" value="Genomic_DNA"/>
</dbReference>
<dbReference type="Gene3D" id="3.40.190.10">
    <property type="entry name" value="Periplasmic binding protein-like II"/>
    <property type="match status" value="1"/>
</dbReference>
<dbReference type="Proteomes" id="UP000035489">
    <property type="component" value="Unassembled WGS sequence"/>
</dbReference>
<dbReference type="Pfam" id="PF03401">
    <property type="entry name" value="TctC"/>
    <property type="match status" value="1"/>
</dbReference>
<dbReference type="AlphaFoldDB" id="A0A0H1RPG0"/>
<feature type="chain" id="PRO_5002593164" evidence="2">
    <location>
        <begin position="24"/>
        <end position="320"/>
    </location>
</feature>
<dbReference type="PANTHER" id="PTHR42928:SF5">
    <property type="entry name" value="BLR1237 PROTEIN"/>
    <property type="match status" value="1"/>
</dbReference>
<dbReference type="InterPro" id="IPR005064">
    <property type="entry name" value="BUG"/>
</dbReference>
<evidence type="ECO:0000256" key="1">
    <source>
        <dbReference type="ARBA" id="ARBA00006987"/>
    </source>
</evidence>
<dbReference type="SUPFAM" id="SSF53850">
    <property type="entry name" value="Periplasmic binding protein-like II"/>
    <property type="match status" value="1"/>
</dbReference>
<comment type="caution">
    <text evidence="3">The sequence shown here is derived from an EMBL/GenBank/DDBJ whole genome shotgun (WGS) entry which is preliminary data.</text>
</comment>
<gene>
    <name evidence="3" type="ORF">AA309_03030</name>
</gene>
<dbReference type="InterPro" id="IPR042100">
    <property type="entry name" value="Bug_dom1"/>
</dbReference>
<dbReference type="PANTHER" id="PTHR42928">
    <property type="entry name" value="TRICARBOXYLATE-BINDING PROTEIN"/>
    <property type="match status" value="1"/>
</dbReference>
<keyword evidence="2" id="KW-0732">Signal</keyword>
<name>A0A0H1RPG0_9HYPH</name>
<dbReference type="PATRIC" id="fig|1225564.3.peg.350"/>
<reference evidence="3 4" key="1">
    <citation type="submission" date="2015-05" db="EMBL/GenBank/DDBJ databases">
        <title>Draft genome sequence of Microvirga vignae strain BR3299, a novel nitrogen fixing bacteria isolated from Brazil semi-aired region.</title>
        <authorList>
            <person name="Zilli J.E."/>
            <person name="Passos S.R."/>
            <person name="Leite J."/>
            <person name="Baldani J.I."/>
            <person name="Xavier G.R."/>
            <person name="Rumjaneck N.G."/>
            <person name="Simoes-Araujo J.L."/>
        </authorList>
    </citation>
    <scope>NUCLEOTIDE SEQUENCE [LARGE SCALE GENOMIC DNA]</scope>
    <source>
        <strain evidence="3 4">BR3299</strain>
    </source>
</reference>
<organism evidence="3 4">
    <name type="scientific">Microvirga vignae</name>
    <dbReference type="NCBI Taxonomy" id="1225564"/>
    <lineage>
        <taxon>Bacteria</taxon>
        <taxon>Pseudomonadati</taxon>
        <taxon>Pseudomonadota</taxon>
        <taxon>Alphaproteobacteria</taxon>
        <taxon>Hyphomicrobiales</taxon>
        <taxon>Methylobacteriaceae</taxon>
        <taxon>Microvirga</taxon>
    </lineage>
</organism>
<dbReference type="CDD" id="cd07012">
    <property type="entry name" value="PBP2_Bug_TTT"/>
    <property type="match status" value="1"/>
</dbReference>
<dbReference type="RefSeq" id="WP_047187505.1">
    <property type="nucleotide sequence ID" value="NZ_LCYG01000011.1"/>
</dbReference>
<dbReference type="PIRSF" id="PIRSF017082">
    <property type="entry name" value="YflP"/>
    <property type="match status" value="1"/>
</dbReference>